<accession>A0AAE1N6K9</accession>
<evidence type="ECO:0000256" key="2">
    <source>
        <dbReference type="ARBA" id="ARBA00007651"/>
    </source>
</evidence>
<evidence type="ECO:0000256" key="6">
    <source>
        <dbReference type="ARBA" id="ARBA00022989"/>
    </source>
</evidence>
<protein>
    <recommendedName>
        <fullName evidence="8">CASP-like protein</fullName>
    </recommendedName>
</protein>
<dbReference type="Proteomes" id="UP001293593">
    <property type="component" value="Unassembled WGS sequence"/>
</dbReference>
<evidence type="ECO:0000256" key="5">
    <source>
        <dbReference type="ARBA" id="ARBA00022692"/>
    </source>
</evidence>
<feature type="domain" description="Casparian strip membrane protein" evidence="9">
    <location>
        <begin position="14"/>
        <end position="159"/>
    </location>
</feature>
<keyword evidence="11" id="KW-1185">Reference proteome</keyword>
<dbReference type="GO" id="GO:0005886">
    <property type="term" value="C:plasma membrane"/>
    <property type="evidence" value="ECO:0007669"/>
    <property type="project" value="UniProtKB-SubCell"/>
</dbReference>
<evidence type="ECO:0000259" key="9">
    <source>
        <dbReference type="Pfam" id="PF04535"/>
    </source>
</evidence>
<dbReference type="PANTHER" id="PTHR33573">
    <property type="entry name" value="CASP-LIKE PROTEIN 4A4"/>
    <property type="match status" value="1"/>
</dbReference>
<keyword evidence="4 8" id="KW-1003">Cell membrane</keyword>
<evidence type="ECO:0000256" key="4">
    <source>
        <dbReference type="ARBA" id="ARBA00022475"/>
    </source>
</evidence>
<name>A0AAE1N6K9_9FABA</name>
<dbReference type="AlphaFoldDB" id="A0AAE1N6K9"/>
<comment type="subcellular location">
    <subcellularLocation>
        <location evidence="1 8">Cell membrane</location>
        <topology evidence="1 8">Multi-pass membrane protein</topology>
    </subcellularLocation>
</comment>
<feature type="transmembrane region" description="Helical" evidence="8">
    <location>
        <begin position="151"/>
        <end position="171"/>
    </location>
</feature>
<feature type="transmembrane region" description="Helical" evidence="8">
    <location>
        <begin position="63"/>
        <end position="87"/>
    </location>
</feature>
<feature type="transmembrane region" description="Helical" evidence="8">
    <location>
        <begin position="108"/>
        <end position="131"/>
    </location>
</feature>
<proteinExistence type="inferred from homology"/>
<feature type="transmembrane region" description="Helical" evidence="8">
    <location>
        <begin position="19"/>
        <end position="38"/>
    </location>
</feature>
<evidence type="ECO:0000313" key="11">
    <source>
        <dbReference type="Proteomes" id="UP001293593"/>
    </source>
</evidence>
<comment type="caution">
    <text evidence="10">The sequence shown here is derived from an EMBL/GenBank/DDBJ whole genome shotgun (WGS) entry which is preliminary data.</text>
</comment>
<evidence type="ECO:0000256" key="8">
    <source>
        <dbReference type="RuleBase" id="RU361233"/>
    </source>
</evidence>
<reference evidence="10" key="1">
    <citation type="submission" date="2023-10" db="EMBL/GenBank/DDBJ databases">
        <title>Chromosome-level genome of the transformable northern wattle, Acacia crassicarpa.</title>
        <authorList>
            <person name="Massaro I."/>
            <person name="Sinha N.R."/>
            <person name="Poethig S."/>
            <person name="Leichty A.R."/>
        </authorList>
    </citation>
    <scope>NUCLEOTIDE SEQUENCE</scope>
    <source>
        <strain evidence="10">Acra3RX</strain>
        <tissue evidence="10">Leaf</tissue>
    </source>
</reference>
<dbReference type="InterPro" id="IPR006702">
    <property type="entry name" value="CASP_dom"/>
</dbReference>
<evidence type="ECO:0000256" key="1">
    <source>
        <dbReference type="ARBA" id="ARBA00004651"/>
    </source>
</evidence>
<comment type="similarity">
    <text evidence="2 8">Belongs to the Casparian strip membrane proteins (CASP) family.</text>
</comment>
<evidence type="ECO:0000313" key="10">
    <source>
        <dbReference type="EMBL" id="KAK4284154.1"/>
    </source>
</evidence>
<comment type="subunit">
    <text evidence="3 8">Homodimer and heterodimers.</text>
</comment>
<dbReference type="PANTHER" id="PTHR33573:SF40">
    <property type="entry name" value="CASP-LIKE PROTEIN 4D2"/>
    <property type="match status" value="1"/>
</dbReference>
<keyword evidence="7 8" id="KW-0472">Membrane</keyword>
<evidence type="ECO:0000256" key="3">
    <source>
        <dbReference type="ARBA" id="ARBA00011489"/>
    </source>
</evidence>
<dbReference type="EMBL" id="JAWXYG010000001">
    <property type="protein sequence ID" value="KAK4284154.1"/>
    <property type="molecule type" value="Genomic_DNA"/>
</dbReference>
<dbReference type="Pfam" id="PF04535">
    <property type="entry name" value="CASP_dom"/>
    <property type="match status" value="1"/>
</dbReference>
<gene>
    <name evidence="10" type="ORF">QN277_001023</name>
</gene>
<keyword evidence="6 8" id="KW-1133">Transmembrane helix</keyword>
<organism evidence="10 11">
    <name type="scientific">Acacia crassicarpa</name>
    <name type="common">northern wattle</name>
    <dbReference type="NCBI Taxonomy" id="499986"/>
    <lineage>
        <taxon>Eukaryota</taxon>
        <taxon>Viridiplantae</taxon>
        <taxon>Streptophyta</taxon>
        <taxon>Embryophyta</taxon>
        <taxon>Tracheophyta</taxon>
        <taxon>Spermatophyta</taxon>
        <taxon>Magnoliopsida</taxon>
        <taxon>eudicotyledons</taxon>
        <taxon>Gunneridae</taxon>
        <taxon>Pentapetalae</taxon>
        <taxon>rosids</taxon>
        <taxon>fabids</taxon>
        <taxon>Fabales</taxon>
        <taxon>Fabaceae</taxon>
        <taxon>Caesalpinioideae</taxon>
        <taxon>mimosoid clade</taxon>
        <taxon>Acacieae</taxon>
        <taxon>Acacia</taxon>
    </lineage>
</organism>
<keyword evidence="5 8" id="KW-0812">Transmembrane</keyword>
<sequence length="182" mass="19806">MEGSSVPPSSSTVSRTALLVLRVLTFVFLLIALILISIDKESEVLENGDRLKIKFTDLQTYRYVIASIVIGFAYNLFQMVLSIFNVVSGKRLINGDFSYQLDFFGDKIISYILATGAAAGFGATLDVHSAFSDFIGLPFDRFFNNAKASASLLFAAFLFTAVASVYTSYALPKKASLDSSTS</sequence>
<evidence type="ECO:0000256" key="7">
    <source>
        <dbReference type="ARBA" id="ARBA00023136"/>
    </source>
</evidence>